<dbReference type="PROSITE" id="PS00170">
    <property type="entry name" value="CSA_PPIASE_1"/>
    <property type="match status" value="2"/>
</dbReference>
<evidence type="ECO:0000256" key="4">
    <source>
        <dbReference type="ARBA" id="ARBA00023235"/>
    </source>
</evidence>
<feature type="domain" description="PPIase cyclophilin-type" evidence="7">
    <location>
        <begin position="231"/>
        <end position="394"/>
    </location>
</feature>
<feature type="compositionally biased region" description="Basic and acidic residues" evidence="5">
    <location>
        <begin position="34"/>
        <end position="43"/>
    </location>
</feature>
<dbReference type="SUPFAM" id="SSF50891">
    <property type="entry name" value="Cyclophilin-like"/>
    <property type="match status" value="2"/>
</dbReference>
<dbReference type="EC" id="5.2.1.8" evidence="2"/>
<dbReference type="Proteomes" id="UP000182192">
    <property type="component" value="Unassembled WGS sequence"/>
</dbReference>
<evidence type="ECO:0000313" key="8">
    <source>
        <dbReference type="EMBL" id="SFC30099.1"/>
    </source>
</evidence>
<evidence type="ECO:0000256" key="3">
    <source>
        <dbReference type="ARBA" id="ARBA00023110"/>
    </source>
</evidence>
<reference evidence="8 9" key="1">
    <citation type="submission" date="2016-10" db="EMBL/GenBank/DDBJ databases">
        <authorList>
            <person name="de Groot N.N."/>
        </authorList>
    </citation>
    <scope>NUCLEOTIDE SEQUENCE [LARGE SCALE GENOMIC DNA]</scope>
    <source>
        <strain evidence="8 9">AR67</strain>
    </source>
</reference>
<dbReference type="PRINTS" id="PR00153">
    <property type="entry name" value="CSAPPISMRASE"/>
</dbReference>
<keyword evidence="4 8" id="KW-0413">Isomerase</keyword>
<evidence type="ECO:0000313" key="9">
    <source>
        <dbReference type="Proteomes" id="UP000182192"/>
    </source>
</evidence>
<dbReference type="CDD" id="cd00317">
    <property type="entry name" value="cyclophilin"/>
    <property type="match status" value="2"/>
</dbReference>
<dbReference type="PROSITE" id="PS51257">
    <property type="entry name" value="PROKAR_LIPOPROTEIN"/>
    <property type="match status" value="1"/>
</dbReference>
<evidence type="ECO:0000256" key="5">
    <source>
        <dbReference type="SAM" id="MobiDB-lite"/>
    </source>
</evidence>
<dbReference type="OrthoDB" id="9807797at2"/>
<evidence type="ECO:0000256" key="6">
    <source>
        <dbReference type="SAM" id="SignalP"/>
    </source>
</evidence>
<name>A0A1I1I0Z8_RUMAL</name>
<evidence type="ECO:0000256" key="1">
    <source>
        <dbReference type="ARBA" id="ARBA00002388"/>
    </source>
</evidence>
<feature type="region of interest" description="Disordered" evidence="5">
    <location>
        <begin position="34"/>
        <end position="59"/>
    </location>
</feature>
<gene>
    <name evidence="8" type="ORF">SAMN02910406_01480</name>
</gene>
<dbReference type="PANTHER" id="PTHR45625:SF4">
    <property type="entry name" value="PEPTIDYLPROLYL ISOMERASE DOMAIN AND WD REPEAT-CONTAINING PROTEIN 1"/>
    <property type="match status" value="1"/>
</dbReference>
<feature type="domain" description="PPIase cyclophilin-type" evidence="7">
    <location>
        <begin position="69"/>
        <end position="217"/>
    </location>
</feature>
<dbReference type="Pfam" id="PF00160">
    <property type="entry name" value="Pro_isomerase"/>
    <property type="match status" value="2"/>
</dbReference>
<accession>A0A1I1I0Z8</accession>
<dbReference type="EMBL" id="FOKQ01000010">
    <property type="protein sequence ID" value="SFC30099.1"/>
    <property type="molecule type" value="Genomic_DNA"/>
</dbReference>
<dbReference type="InterPro" id="IPR044666">
    <property type="entry name" value="Cyclophilin_A-like"/>
</dbReference>
<dbReference type="Gene3D" id="2.40.100.10">
    <property type="entry name" value="Cyclophilin-like"/>
    <property type="match status" value="2"/>
</dbReference>
<feature type="chain" id="PRO_5010227711" description="peptidylprolyl isomerase" evidence="6">
    <location>
        <begin position="28"/>
        <end position="411"/>
    </location>
</feature>
<dbReference type="GO" id="GO:0003755">
    <property type="term" value="F:peptidyl-prolyl cis-trans isomerase activity"/>
    <property type="evidence" value="ECO:0007669"/>
    <property type="project" value="UniProtKB-KW"/>
</dbReference>
<dbReference type="InterPro" id="IPR002130">
    <property type="entry name" value="Cyclophilin-type_PPIase_dom"/>
</dbReference>
<keyword evidence="6" id="KW-0732">Signal</keyword>
<proteinExistence type="predicted"/>
<evidence type="ECO:0000256" key="2">
    <source>
        <dbReference type="ARBA" id="ARBA00013194"/>
    </source>
</evidence>
<keyword evidence="3" id="KW-0697">Rotamase</keyword>
<comment type="function">
    <text evidence="1">PPIases accelerate the folding of proteins. It catalyzes the cis-trans isomerization of proline imidic peptide bonds in oligopeptides.</text>
</comment>
<feature type="compositionally biased region" description="Low complexity" evidence="5">
    <location>
        <begin position="44"/>
        <end position="56"/>
    </location>
</feature>
<protein>
    <recommendedName>
        <fullName evidence="2">peptidylprolyl isomerase</fullName>
        <ecNumber evidence="2">5.2.1.8</ecNumber>
    </recommendedName>
</protein>
<evidence type="ECO:0000259" key="7">
    <source>
        <dbReference type="PROSITE" id="PS50072"/>
    </source>
</evidence>
<dbReference type="InterPro" id="IPR029000">
    <property type="entry name" value="Cyclophilin-like_dom_sf"/>
</dbReference>
<dbReference type="PANTHER" id="PTHR45625">
    <property type="entry name" value="PEPTIDYL-PROLYL CIS-TRANS ISOMERASE-RELATED"/>
    <property type="match status" value="1"/>
</dbReference>
<sequence>MKRNRITKALKVMALTVAMTLSCGAFASCGNVHEKEDNSKASDDQNNAAQNNGGDAVTSGDEDLSGNCFVITLREDKAPITCENFEKLVSSGFYDGVTFHRVVANFMAQGGDPEGTGAGGSGENIKGEFTNNGVDNDLKHLRGTVSMARSQENDSASSQFFICYRDCDFLDGNYAAFGEVSYGMETVDKFLNCDRTMNANNELASPVNPITITSAKMISDDDLGHKRAKFTVDFTEREFKEGTFTMTLHADKAPITCENFKKLVSEGFYDGLTFHRVVDDFMAQGGDPEGTGMGGSSETIKGEFSENGVDNDLKHVRGTVSMARSNDPDSASSQFFICYTDCSYLDGSYAAFGEVTEGMEVVDGFTTVSRGYTDGGYAELSVPGTPITIVKAEMIDADENGNDRVQFTVKY</sequence>
<feature type="signal peptide" evidence="6">
    <location>
        <begin position="1"/>
        <end position="27"/>
    </location>
</feature>
<dbReference type="PROSITE" id="PS50072">
    <property type="entry name" value="CSA_PPIASE_2"/>
    <property type="match status" value="2"/>
</dbReference>
<dbReference type="GO" id="GO:0006457">
    <property type="term" value="P:protein folding"/>
    <property type="evidence" value="ECO:0007669"/>
    <property type="project" value="InterPro"/>
</dbReference>
<dbReference type="AlphaFoldDB" id="A0A1I1I0Z8"/>
<dbReference type="InterPro" id="IPR020892">
    <property type="entry name" value="Cyclophilin-type_PPIase_CS"/>
</dbReference>
<organism evidence="8 9">
    <name type="scientific">Ruminococcus albus</name>
    <dbReference type="NCBI Taxonomy" id="1264"/>
    <lineage>
        <taxon>Bacteria</taxon>
        <taxon>Bacillati</taxon>
        <taxon>Bacillota</taxon>
        <taxon>Clostridia</taxon>
        <taxon>Eubacteriales</taxon>
        <taxon>Oscillospiraceae</taxon>
        <taxon>Ruminococcus</taxon>
    </lineage>
</organism>